<accession>A0A8E2ERH8</accession>
<feature type="domain" description="AB hydrolase-1" evidence="2">
    <location>
        <begin position="41"/>
        <end position="315"/>
    </location>
</feature>
<reference evidence="3 4" key="1">
    <citation type="journal article" date="2016" name="Nat. Commun.">
        <title>Ectomycorrhizal ecology is imprinted in the genome of the dominant symbiotic fungus Cenococcum geophilum.</title>
        <authorList>
            <consortium name="DOE Joint Genome Institute"/>
            <person name="Peter M."/>
            <person name="Kohler A."/>
            <person name="Ohm R.A."/>
            <person name="Kuo A."/>
            <person name="Krutzmann J."/>
            <person name="Morin E."/>
            <person name="Arend M."/>
            <person name="Barry K.W."/>
            <person name="Binder M."/>
            <person name="Choi C."/>
            <person name="Clum A."/>
            <person name="Copeland A."/>
            <person name="Grisel N."/>
            <person name="Haridas S."/>
            <person name="Kipfer T."/>
            <person name="LaButti K."/>
            <person name="Lindquist E."/>
            <person name="Lipzen A."/>
            <person name="Maire R."/>
            <person name="Meier B."/>
            <person name="Mihaltcheva S."/>
            <person name="Molinier V."/>
            <person name="Murat C."/>
            <person name="Poggeler S."/>
            <person name="Quandt C.A."/>
            <person name="Sperisen C."/>
            <person name="Tritt A."/>
            <person name="Tisserant E."/>
            <person name="Crous P.W."/>
            <person name="Henrissat B."/>
            <person name="Nehls U."/>
            <person name="Egli S."/>
            <person name="Spatafora J.W."/>
            <person name="Grigoriev I.V."/>
            <person name="Martin F.M."/>
        </authorList>
    </citation>
    <scope>NUCLEOTIDE SEQUENCE [LARGE SCALE GENOMIC DNA]</scope>
    <source>
        <strain evidence="3 4">CBS 207.34</strain>
    </source>
</reference>
<gene>
    <name evidence="3" type="ORF">AOQ84DRAFT_145215</name>
</gene>
<evidence type="ECO:0000313" key="4">
    <source>
        <dbReference type="Proteomes" id="UP000250140"/>
    </source>
</evidence>
<feature type="compositionally biased region" description="Basic and acidic residues" evidence="1">
    <location>
        <begin position="199"/>
        <end position="215"/>
    </location>
</feature>
<organism evidence="3 4">
    <name type="scientific">Glonium stellatum</name>
    <dbReference type="NCBI Taxonomy" id="574774"/>
    <lineage>
        <taxon>Eukaryota</taxon>
        <taxon>Fungi</taxon>
        <taxon>Dikarya</taxon>
        <taxon>Ascomycota</taxon>
        <taxon>Pezizomycotina</taxon>
        <taxon>Dothideomycetes</taxon>
        <taxon>Pleosporomycetidae</taxon>
        <taxon>Gloniales</taxon>
        <taxon>Gloniaceae</taxon>
        <taxon>Glonium</taxon>
    </lineage>
</organism>
<dbReference type="GO" id="GO:0016787">
    <property type="term" value="F:hydrolase activity"/>
    <property type="evidence" value="ECO:0007669"/>
    <property type="project" value="UniProtKB-KW"/>
</dbReference>
<dbReference type="InterPro" id="IPR000073">
    <property type="entry name" value="AB_hydrolase_1"/>
</dbReference>
<evidence type="ECO:0000313" key="3">
    <source>
        <dbReference type="EMBL" id="OCL03556.1"/>
    </source>
</evidence>
<sequence length="326" mass="35952">MTIRSSNSWETTTQSSLVSIETHSLFLSTSGPPRTPGIPVVIFFTGGGAPAAVYIRLQAVLAAFARVYFYDRAGYGQSEMSPVAHPTAEDAAEELHTLLATVNVAPPYLLVSHSYGSLIAREFLALQNRLASRAAPGASAPIAGMVLAEAATEMMHAVFAAPMPPPEFATVTAGVDFARLTHLREESRLSDEEWEEAIRATERTERGSKAEDTRGSGRPLAAKQQFRLQAMGQQPLSVIRCDMAKDYKIMYEAGVKAGNGSEEERAVVRWFIETWELFDDELRAAQLRLSGKSRYRVELEYGHDFPVRNPEVIVDEVKWVFKELGL</sequence>
<evidence type="ECO:0000259" key="2">
    <source>
        <dbReference type="Pfam" id="PF12697"/>
    </source>
</evidence>
<proteinExistence type="predicted"/>
<keyword evidence="4" id="KW-1185">Reference proteome</keyword>
<dbReference type="AlphaFoldDB" id="A0A8E2ERH8"/>
<dbReference type="EMBL" id="KV750714">
    <property type="protein sequence ID" value="OCL03556.1"/>
    <property type="molecule type" value="Genomic_DNA"/>
</dbReference>
<dbReference type="SUPFAM" id="SSF53474">
    <property type="entry name" value="alpha/beta-Hydrolases"/>
    <property type="match status" value="1"/>
</dbReference>
<feature type="region of interest" description="Disordered" evidence="1">
    <location>
        <begin position="199"/>
        <end position="219"/>
    </location>
</feature>
<keyword evidence="3" id="KW-0378">Hydrolase</keyword>
<protein>
    <submittedName>
        <fullName evidence="3">Alpha/beta-hydrolase</fullName>
    </submittedName>
</protein>
<name>A0A8E2ERH8_9PEZI</name>
<evidence type="ECO:0000256" key="1">
    <source>
        <dbReference type="SAM" id="MobiDB-lite"/>
    </source>
</evidence>
<dbReference type="InterPro" id="IPR029058">
    <property type="entry name" value="AB_hydrolase_fold"/>
</dbReference>
<dbReference type="Proteomes" id="UP000250140">
    <property type="component" value="Unassembled WGS sequence"/>
</dbReference>
<dbReference type="OrthoDB" id="294702at2759"/>
<dbReference type="Gene3D" id="3.40.50.1820">
    <property type="entry name" value="alpha/beta hydrolase"/>
    <property type="match status" value="1"/>
</dbReference>
<dbReference type="Pfam" id="PF12697">
    <property type="entry name" value="Abhydrolase_6"/>
    <property type="match status" value="1"/>
</dbReference>